<name>A0A5J4R6F2_9ZZZZ</name>
<dbReference type="EMBL" id="SNRY01001748">
    <property type="protein sequence ID" value="KAA6328824.1"/>
    <property type="molecule type" value="Genomic_DNA"/>
</dbReference>
<protein>
    <submittedName>
        <fullName evidence="1">Uncharacterized protein</fullName>
    </submittedName>
</protein>
<proteinExistence type="predicted"/>
<dbReference type="AlphaFoldDB" id="A0A5J4R6F2"/>
<organism evidence="1">
    <name type="scientific">termite gut metagenome</name>
    <dbReference type="NCBI Taxonomy" id="433724"/>
    <lineage>
        <taxon>unclassified sequences</taxon>
        <taxon>metagenomes</taxon>
        <taxon>organismal metagenomes</taxon>
    </lineage>
</organism>
<sequence length="80" mass="9004">MFFLAHTLRSASPVRRSVPAISETHGAGTTFAVALTPSREDTLDTPPNLYRTHVNSELFLEKVVFLSIESRFLTIFYAFN</sequence>
<reference evidence="1" key="1">
    <citation type="submission" date="2019-03" db="EMBL/GenBank/DDBJ databases">
        <title>Single cell metagenomics reveals metabolic interactions within the superorganism composed of flagellate Streblomastix strix and complex community of Bacteroidetes bacteria on its surface.</title>
        <authorList>
            <person name="Treitli S.C."/>
            <person name="Kolisko M."/>
            <person name="Husnik F."/>
            <person name="Keeling P."/>
            <person name="Hampl V."/>
        </authorList>
    </citation>
    <scope>NUCLEOTIDE SEQUENCE</scope>
    <source>
        <strain evidence="1">STM</strain>
    </source>
</reference>
<accession>A0A5J4R6F2</accession>
<evidence type="ECO:0000313" key="1">
    <source>
        <dbReference type="EMBL" id="KAA6328824.1"/>
    </source>
</evidence>
<comment type="caution">
    <text evidence="1">The sequence shown here is derived from an EMBL/GenBank/DDBJ whole genome shotgun (WGS) entry which is preliminary data.</text>
</comment>
<gene>
    <name evidence="1" type="ORF">EZS27_022305</name>
</gene>